<proteinExistence type="predicted"/>
<evidence type="ECO:0000313" key="1">
    <source>
        <dbReference type="EMBL" id="TDO38983.1"/>
    </source>
</evidence>
<organism evidence="1 2">
    <name type="scientific">Paractinoplanes brasiliensis</name>
    <dbReference type="NCBI Taxonomy" id="52695"/>
    <lineage>
        <taxon>Bacteria</taxon>
        <taxon>Bacillati</taxon>
        <taxon>Actinomycetota</taxon>
        <taxon>Actinomycetes</taxon>
        <taxon>Micromonosporales</taxon>
        <taxon>Micromonosporaceae</taxon>
        <taxon>Paractinoplanes</taxon>
    </lineage>
</organism>
<evidence type="ECO:0008006" key="3">
    <source>
        <dbReference type="Google" id="ProtNLM"/>
    </source>
</evidence>
<sequence length="169" mass="17528">MAIAVTVAAQPAVASPARPGPSFNGSVHVIAFRGDTVYVGGAFTRMTIEGRTVTRNHLAAYSGRTGELLDWAPSADDTVRALAVVPGWVYAGGDFDEVNGVRRDSIAQIDAGTGATGEFNRRVEGSVRALAVRHGRLYAGTISKAGAHVAVFPLADEGGRAPGRFASYG</sequence>
<dbReference type="Proteomes" id="UP000294901">
    <property type="component" value="Unassembled WGS sequence"/>
</dbReference>
<gene>
    <name evidence="1" type="ORF">C8E87_2655</name>
</gene>
<reference evidence="1 2" key="1">
    <citation type="submission" date="2019-03" db="EMBL/GenBank/DDBJ databases">
        <title>Sequencing the genomes of 1000 actinobacteria strains.</title>
        <authorList>
            <person name="Klenk H.-P."/>
        </authorList>
    </citation>
    <scope>NUCLEOTIDE SEQUENCE [LARGE SCALE GENOMIC DNA]</scope>
    <source>
        <strain evidence="1 2">DSM 43805</strain>
    </source>
</reference>
<dbReference type="InterPro" id="IPR015943">
    <property type="entry name" value="WD40/YVTN_repeat-like_dom_sf"/>
</dbReference>
<comment type="caution">
    <text evidence="1">The sequence shown here is derived from an EMBL/GenBank/DDBJ whole genome shotgun (WGS) entry which is preliminary data.</text>
</comment>
<dbReference type="InterPro" id="IPR011047">
    <property type="entry name" value="Quinoprotein_ADH-like_sf"/>
</dbReference>
<keyword evidence="2" id="KW-1185">Reference proteome</keyword>
<dbReference type="Gene3D" id="2.130.10.10">
    <property type="entry name" value="YVTN repeat-like/Quinoprotein amine dehydrogenase"/>
    <property type="match status" value="1"/>
</dbReference>
<accession>A0A4R6JQU9</accession>
<dbReference type="SUPFAM" id="SSF50998">
    <property type="entry name" value="Quinoprotein alcohol dehydrogenase-like"/>
    <property type="match status" value="1"/>
</dbReference>
<dbReference type="EMBL" id="SNWR01000001">
    <property type="protein sequence ID" value="TDO38983.1"/>
    <property type="molecule type" value="Genomic_DNA"/>
</dbReference>
<dbReference type="AlphaFoldDB" id="A0A4R6JQU9"/>
<name>A0A4R6JQU9_9ACTN</name>
<protein>
    <recommendedName>
        <fullName evidence="3">Pyrroloquinoline-quinone binding quinoprotein</fullName>
    </recommendedName>
</protein>
<evidence type="ECO:0000313" key="2">
    <source>
        <dbReference type="Proteomes" id="UP000294901"/>
    </source>
</evidence>